<dbReference type="SUPFAM" id="SSF81301">
    <property type="entry name" value="Nucleotidyltransferase"/>
    <property type="match status" value="1"/>
</dbReference>
<protein>
    <recommendedName>
        <fullName evidence="3">Nucleotidyltransferase family protein</fullName>
    </recommendedName>
</protein>
<organism evidence="1 2">
    <name type="scientific">Rheinheimera tilapiae</name>
    <dbReference type="NCBI Taxonomy" id="875043"/>
    <lineage>
        <taxon>Bacteria</taxon>
        <taxon>Pseudomonadati</taxon>
        <taxon>Pseudomonadota</taxon>
        <taxon>Gammaproteobacteria</taxon>
        <taxon>Chromatiales</taxon>
        <taxon>Chromatiaceae</taxon>
        <taxon>Rheinheimera</taxon>
    </lineage>
</organism>
<evidence type="ECO:0000313" key="1">
    <source>
        <dbReference type="EMBL" id="MFC0048966.1"/>
    </source>
</evidence>
<accession>A0ABV6BDK1</accession>
<name>A0ABV6BDK1_9GAMM</name>
<reference evidence="1 2" key="1">
    <citation type="submission" date="2024-09" db="EMBL/GenBank/DDBJ databases">
        <authorList>
            <person name="Sun Q."/>
            <person name="Mori K."/>
        </authorList>
    </citation>
    <scope>NUCLEOTIDE SEQUENCE [LARGE SCALE GENOMIC DNA]</scope>
    <source>
        <strain evidence="1 2">KCTC 23315</strain>
    </source>
</reference>
<dbReference type="Gene3D" id="3.30.460.40">
    <property type="match status" value="1"/>
</dbReference>
<dbReference type="InterPro" id="IPR043519">
    <property type="entry name" value="NT_sf"/>
</dbReference>
<comment type="caution">
    <text evidence="1">The sequence shown here is derived from an EMBL/GenBank/DDBJ whole genome shotgun (WGS) entry which is preliminary data.</text>
</comment>
<evidence type="ECO:0008006" key="3">
    <source>
        <dbReference type="Google" id="ProtNLM"/>
    </source>
</evidence>
<dbReference type="EMBL" id="JBHLXP010000003">
    <property type="protein sequence ID" value="MFC0048966.1"/>
    <property type="molecule type" value="Genomic_DNA"/>
</dbReference>
<dbReference type="Proteomes" id="UP001589813">
    <property type="component" value="Unassembled WGS sequence"/>
</dbReference>
<evidence type="ECO:0000313" key="2">
    <source>
        <dbReference type="Proteomes" id="UP001589813"/>
    </source>
</evidence>
<gene>
    <name evidence="1" type="ORF">ACFFJP_11785</name>
</gene>
<proteinExistence type="predicted"/>
<keyword evidence="2" id="KW-1185">Reference proteome</keyword>
<dbReference type="RefSeq" id="WP_377243973.1">
    <property type="nucleotide sequence ID" value="NZ_JBHLXP010000003.1"/>
</dbReference>
<sequence>MSDKFQQALALLAPLATLPDWGIGGSLLLVERQLQEDFRDIDLVCSEAIAPELAARLQQFSTELPVAAHPQYCSRFFRRYRHHSGLVIEVMAGIQVRQAGAMRQWLFAPNRCEQRHDLPWMALTDWLELYQLFERPEKVALIRTALASVR</sequence>